<protein>
    <submittedName>
        <fullName evidence="1">DUF6838 family protein</fullName>
    </submittedName>
</protein>
<dbReference type="RefSeq" id="WP_379929289.1">
    <property type="nucleotide sequence ID" value="NZ_JBHUMM010000015.1"/>
</dbReference>
<dbReference type="Proteomes" id="UP001597497">
    <property type="component" value="Unassembled WGS sequence"/>
</dbReference>
<proteinExistence type="predicted"/>
<dbReference type="EMBL" id="JBHUMM010000015">
    <property type="protein sequence ID" value="MFD2671815.1"/>
    <property type="molecule type" value="Genomic_DNA"/>
</dbReference>
<accession>A0ABW5R9U5</accession>
<dbReference type="InterPro" id="IPR049254">
    <property type="entry name" value="Phage_tail_terminator"/>
</dbReference>
<name>A0ABW5R9U5_9BACL</name>
<evidence type="ECO:0000313" key="2">
    <source>
        <dbReference type="Proteomes" id="UP001597497"/>
    </source>
</evidence>
<gene>
    <name evidence="1" type="ORF">ACFSUC_09365</name>
</gene>
<reference evidence="2" key="1">
    <citation type="journal article" date="2019" name="Int. J. Syst. Evol. Microbiol.">
        <title>The Global Catalogue of Microorganisms (GCM) 10K type strain sequencing project: providing services to taxonomists for standard genome sequencing and annotation.</title>
        <authorList>
            <consortium name="The Broad Institute Genomics Platform"/>
            <consortium name="The Broad Institute Genome Sequencing Center for Infectious Disease"/>
            <person name="Wu L."/>
            <person name="Ma J."/>
        </authorList>
    </citation>
    <scope>NUCLEOTIDE SEQUENCE [LARGE SCALE GENOMIC DNA]</scope>
    <source>
        <strain evidence="2">KCTC 33676</strain>
    </source>
</reference>
<sequence length="144" mass="16845">MITLKEISLAITNKLEEVLPEFPIESNDIKEGFPRPSLFFEFENVKTADYIGGKRERTVSVIIYFFPTDIYKHEIEMLEVQEALEEAFSGQFMIEEGFFVYPLEVNSVKSDGVLQFSFDIYTLEYKDTSNEPMMEELEVKIRKD</sequence>
<comment type="caution">
    <text evidence="1">The sequence shown here is derived from an EMBL/GenBank/DDBJ whole genome shotgun (WGS) entry which is preliminary data.</text>
</comment>
<keyword evidence="2" id="KW-1185">Reference proteome</keyword>
<dbReference type="Pfam" id="PF20765">
    <property type="entry name" value="Phage_tail_terminator_8"/>
    <property type="match status" value="1"/>
</dbReference>
<evidence type="ECO:0000313" key="1">
    <source>
        <dbReference type="EMBL" id="MFD2671815.1"/>
    </source>
</evidence>
<organism evidence="1 2">
    <name type="scientific">Marinicrinis sediminis</name>
    <dbReference type="NCBI Taxonomy" id="1652465"/>
    <lineage>
        <taxon>Bacteria</taxon>
        <taxon>Bacillati</taxon>
        <taxon>Bacillota</taxon>
        <taxon>Bacilli</taxon>
        <taxon>Bacillales</taxon>
        <taxon>Paenibacillaceae</taxon>
    </lineage>
</organism>